<dbReference type="SUPFAM" id="SSF53335">
    <property type="entry name" value="S-adenosyl-L-methionine-dependent methyltransferases"/>
    <property type="match status" value="1"/>
</dbReference>
<comment type="caution">
    <text evidence="1">The sequence shown here is derived from an EMBL/GenBank/DDBJ whole genome shotgun (WGS) entry which is preliminary data.</text>
</comment>
<dbReference type="InterPro" id="IPR029063">
    <property type="entry name" value="SAM-dependent_MTases_sf"/>
</dbReference>
<dbReference type="PANTHER" id="PTHR43861:SF1">
    <property type="entry name" value="TRANS-ACONITATE 2-METHYLTRANSFERASE"/>
    <property type="match status" value="1"/>
</dbReference>
<dbReference type="RefSeq" id="WP_188937599.1">
    <property type="nucleotide sequence ID" value="NZ_BMJC01000007.1"/>
</dbReference>
<proteinExistence type="predicted"/>
<dbReference type="Gene3D" id="3.40.50.150">
    <property type="entry name" value="Vaccinia Virus protein VP39"/>
    <property type="match status" value="1"/>
</dbReference>
<organism evidence="1 2">
    <name type="scientific">Puia dinghuensis</name>
    <dbReference type="NCBI Taxonomy" id="1792502"/>
    <lineage>
        <taxon>Bacteria</taxon>
        <taxon>Pseudomonadati</taxon>
        <taxon>Bacteroidota</taxon>
        <taxon>Chitinophagia</taxon>
        <taxon>Chitinophagales</taxon>
        <taxon>Chitinophagaceae</taxon>
        <taxon>Puia</taxon>
    </lineage>
</organism>
<reference evidence="1" key="2">
    <citation type="submission" date="2020-09" db="EMBL/GenBank/DDBJ databases">
        <authorList>
            <person name="Sun Q."/>
            <person name="Zhou Y."/>
        </authorList>
    </citation>
    <scope>NUCLEOTIDE SEQUENCE</scope>
    <source>
        <strain evidence="1">CGMCC 1.15448</strain>
    </source>
</reference>
<name>A0A8J2XW28_9BACT</name>
<reference evidence="1" key="1">
    <citation type="journal article" date="2014" name="Int. J. Syst. Evol. Microbiol.">
        <title>Complete genome sequence of Corynebacterium casei LMG S-19264T (=DSM 44701T), isolated from a smear-ripened cheese.</title>
        <authorList>
            <consortium name="US DOE Joint Genome Institute (JGI-PGF)"/>
            <person name="Walter F."/>
            <person name="Albersmeier A."/>
            <person name="Kalinowski J."/>
            <person name="Ruckert C."/>
        </authorList>
    </citation>
    <scope>NUCLEOTIDE SEQUENCE</scope>
    <source>
        <strain evidence="1">CGMCC 1.15448</strain>
    </source>
</reference>
<keyword evidence="2" id="KW-1185">Reference proteome</keyword>
<dbReference type="PANTHER" id="PTHR43861">
    <property type="entry name" value="TRANS-ACONITATE 2-METHYLTRANSFERASE-RELATED"/>
    <property type="match status" value="1"/>
</dbReference>
<dbReference type="CDD" id="cd02440">
    <property type="entry name" value="AdoMet_MTases"/>
    <property type="match status" value="1"/>
</dbReference>
<dbReference type="Pfam" id="PF13489">
    <property type="entry name" value="Methyltransf_23"/>
    <property type="match status" value="1"/>
</dbReference>
<dbReference type="EMBL" id="BMJC01000007">
    <property type="protein sequence ID" value="GGB22958.1"/>
    <property type="molecule type" value="Genomic_DNA"/>
</dbReference>
<gene>
    <name evidence="1" type="ORF">GCM10011511_53600</name>
</gene>
<dbReference type="AlphaFoldDB" id="A0A8J2XW28"/>
<sequence>MTHREAISLIDNAWLRNLTAYPPSTGPGNLPQAPQPGPTRWADLGCGSGTFTLALAHFLPKDSAIEAIDLHPDIKRQTTSNGVHIHPREADFVTGHLHLQHLDGILMANALHFVRDKPALLQTLHSALRPGGIFLLVEYDSDTPVPLWVPYPLSFTAAPRLFSPPRWTPIQKGNTRPSTFGRGQLYSALTHASL</sequence>
<dbReference type="Proteomes" id="UP000607559">
    <property type="component" value="Unassembled WGS sequence"/>
</dbReference>
<accession>A0A8J2XW28</accession>
<evidence type="ECO:0000313" key="2">
    <source>
        <dbReference type="Proteomes" id="UP000607559"/>
    </source>
</evidence>
<evidence type="ECO:0008006" key="3">
    <source>
        <dbReference type="Google" id="ProtNLM"/>
    </source>
</evidence>
<protein>
    <recommendedName>
        <fullName evidence="3">Class I SAM-dependent methyltransferase</fullName>
    </recommendedName>
</protein>
<evidence type="ECO:0000313" key="1">
    <source>
        <dbReference type="EMBL" id="GGB22958.1"/>
    </source>
</evidence>